<dbReference type="Gene3D" id="3.30.300.10">
    <property type="match status" value="3"/>
</dbReference>
<comment type="subunit">
    <text evidence="10">Homotetramer; dimer of dimers.</text>
</comment>
<evidence type="ECO:0000259" key="14">
    <source>
        <dbReference type="Pfam" id="PF02772"/>
    </source>
</evidence>
<comment type="similarity">
    <text evidence="2 10 12">Belongs to the AdoMet synthase family.</text>
</comment>
<dbReference type="Pfam" id="PF02773">
    <property type="entry name" value="S-AdoMet_synt_C"/>
    <property type="match status" value="1"/>
</dbReference>
<dbReference type="PROSITE" id="PS00376">
    <property type="entry name" value="ADOMET_SYNTHASE_1"/>
    <property type="match status" value="1"/>
</dbReference>
<dbReference type="PROSITE" id="PS00377">
    <property type="entry name" value="ADOMET_SYNTHASE_2"/>
    <property type="match status" value="1"/>
</dbReference>
<evidence type="ECO:0000256" key="10">
    <source>
        <dbReference type="HAMAP-Rule" id="MF_00086"/>
    </source>
</evidence>
<dbReference type="HAMAP" id="MF_00086">
    <property type="entry name" value="S_AdoMet_synth1"/>
    <property type="match status" value="1"/>
</dbReference>
<evidence type="ECO:0000256" key="2">
    <source>
        <dbReference type="ARBA" id="ARBA00009685"/>
    </source>
</evidence>
<keyword evidence="8 10" id="KW-0460">Magnesium</keyword>
<evidence type="ECO:0000256" key="3">
    <source>
        <dbReference type="ARBA" id="ARBA00022563"/>
    </source>
</evidence>
<dbReference type="PANTHER" id="PTHR11964">
    <property type="entry name" value="S-ADENOSYLMETHIONINE SYNTHETASE"/>
    <property type="match status" value="1"/>
</dbReference>
<dbReference type="SUPFAM" id="SSF55973">
    <property type="entry name" value="S-adenosylmethionine synthetase"/>
    <property type="match status" value="3"/>
</dbReference>
<dbReference type="EMBL" id="CYHC01000005">
    <property type="protein sequence ID" value="CUA88727.1"/>
    <property type="molecule type" value="Genomic_DNA"/>
</dbReference>
<evidence type="ECO:0000256" key="12">
    <source>
        <dbReference type="RuleBase" id="RU004462"/>
    </source>
</evidence>
<feature type="binding site" evidence="10">
    <location>
        <position position="255"/>
    </location>
    <ligand>
        <name>ATP</name>
        <dbReference type="ChEBI" id="CHEBI:30616"/>
        <note>ligand shared between two neighboring subunits</note>
    </ligand>
</feature>
<feature type="binding site" description="in other chain" evidence="10">
    <location>
        <position position="67"/>
    </location>
    <ligand>
        <name>L-methionine</name>
        <dbReference type="ChEBI" id="CHEBI:57844"/>
        <note>ligand shared between two neighboring subunits</note>
    </ligand>
</feature>
<comment type="cofactor">
    <cofactor evidence="10">
        <name>Mg(2+)</name>
        <dbReference type="ChEBI" id="CHEBI:18420"/>
    </cofactor>
    <text evidence="10">Binds 2 divalent ions per subunit.</text>
</comment>
<dbReference type="Pfam" id="PF02772">
    <property type="entry name" value="S-AdoMet_synt_M"/>
    <property type="match status" value="1"/>
</dbReference>
<reference evidence="16 17" key="1">
    <citation type="submission" date="2015-08" db="EMBL/GenBank/DDBJ databases">
        <authorList>
            <person name="Varghese N."/>
        </authorList>
    </citation>
    <scope>NUCLEOTIDE SEQUENCE [LARGE SCALE GENOMIC DNA]</scope>
    <source>
        <strain evidence="16 17">DSM 18167</strain>
    </source>
</reference>
<comment type="subcellular location">
    <subcellularLocation>
        <location evidence="10 11">Cytoplasm</location>
    </subcellularLocation>
</comment>
<dbReference type="EC" id="2.5.1.6" evidence="10"/>
<dbReference type="Proteomes" id="UP000182178">
    <property type="component" value="Unassembled WGS sequence"/>
</dbReference>
<keyword evidence="3 10" id="KW-0554">One-carbon metabolism</keyword>
<evidence type="ECO:0000256" key="5">
    <source>
        <dbReference type="ARBA" id="ARBA00022723"/>
    </source>
</evidence>
<accession>A0ABM9U5G5</accession>
<comment type="catalytic activity">
    <reaction evidence="10">
        <text>L-methionine + ATP + H2O = S-adenosyl-L-methionine + phosphate + diphosphate</text>
        <dbReference type="Rhea" id="RHEA:21080"/>
        <dbReference type="ChEBI" id="CHEBI:15377"/>
        <dbReference type="ChEBI" id="CHEBI:30616"/>
        <dbReference type="ChEBI" id="CHEBI:33019"/>
        <dbReference type="ChEBI" id="CHEBI:43474"/>
        <dbReference type="ChEBI" id="CHEBI:57844"/>
        <dbReference type="ChEBI" id="CHEBI:59789"/>
        <dbReference type="EC" id="2.5.1.6"/>
    </reaction>
</comment>
<comment type="pathway">
    <text evidence="1 10">Amino-acid biosynthesis; S-adenosyl-L-methionine biosynthesis; S-adenosyl-L-methionine from L-methionine: step 1/1.</text>
</comment>
<dbReference type="InterPro" id="IPR022631">
    <property type="entry name" value="ADOMET_SYNTHASE_CS"/>
</dbReference>
<evidence type="ECO:0000256" key="8">
    <source>
        <dbReference type="ARBA" id="ARBA00022842"/>
    </source>
</evidence>
<evidence type="ECO:0000256" key="7">
    <source>
        <dbReference type="ARBA" id="ARBA00022840"/>
    </source>
</evidence>
<feature type="binding site" evidence="10">
    <location>
        <position position="54"/>
    </location>
    <ligand>
        <name>K(+)</name>
        <dbReference type="ChEBI" id="CHEBI:29103"/>
    </ligand>
</feature>
<name>A0ABM9U5G5_9HYPH</name>
<keyword evidence="10" id="KW-0963">Cytoplasm</keyword>
<dbReference type="InterPro" id="IPR002133">
    <property type="entry name" value="S-AdoMet_synthetase"/>
</dbReference>
<dbReference type="CDD" id="cd18079">
    <property type="entry name" value="S-AdoMet_synt"/>
    <property type="match status" value="1"/>
</dbReference>
<dbReference type="Pfam" id="PF00438">
    <property type="entry name" value="S-AdoMet_synt_N"/>
    <property type="match status" value="1"/>
</dbReference>
<evidence type="ECO:0000313" key="17">
    <source>
        <dbReference type="Proteomes" id="UP000182178"/>
    </source>
</evidence>
<gene>
    <name evidence="10" type="primary">metK</name>
    <name evidence="16" type="ORF">Ga0061061_105174</name>
</gene>
<dbReference type="PIRSF" id="PIRSF000497">
    <property type="entry name" value="MAT"/>
    <property type="match status" value="1"/>
</dbReference>
<dbReference type="InterPro" id="IPR022636">
    <property type="entry name" value="S-AdoMet_synthetase_sfam"/>
</dbReference>
<keyword evidence="4 10" id="KW-0808">Transferase</keyword>
<dbReference type="InterPro" id="IPR022628">
    <property type="entry name" value="S-AdoMet_synt_N"/>
</dbReference>
<evidence type="ECO:0000256" key="6">
    <source>
        <dbReference type="ARBA" id="ARBA00022741"/>
    </source>
</evidence>
<sequence length="403" mass="43221">MACDERIGNVARSDYLFTSESVSEGHPDKVCDRISDTIVDAYLGAMPEARVACETLATTNRVVIAGEVRGPSDITNDYLAHLARLAIKDIGYEQEGFHWETAKVEVHLHAQSAHIAQGVDASGNKDEGAGDQGIMFGYACRETPELMPAPIYYAHEILKTLTAARKSGETGLLGPDAKSQVTVRYADGKPVGVTQIVVSTQHIESHAGKELTSHDIRAIVEPYVRKSLPAGWVDDKTVWHVNPTGKFVIGGPDGDCGLTGRKIIVDTYGGAAPHGGGAFSGKDPTKVDRSAAYAARYLAKNVVAAGLAQRCTIQLSYAIGVSRPLSLYVDLHGTGEVEEARLERVLMDVMDLSPRGIRQHLGLNRPIYARTSAYGHFGRAPEADGGFSWERTDLAGAIRAALG</sequence>
<keyword evidence="17" id="KW-1185">Reference proteome</keyword>
<feature type="binding site" evidence="10">
    <location>
        <position position="28"/>
    </location>
    <ligand>
        <name>Mg(2+)</name>
        <dbReference type="ChEBI" id="CHEBI:18420"/>
    </ligand>
</feature>
<keyword evidence="6 10" id="KW-0547">Nucleotide-binding</keyword>
<feature type="binding site" description="in other chain" evidence="10">
    <location>
        <position position="111"/>
    </location>
    <ligand>
        <name>L-methionine</name>
        <dbReference type="ChEBI" id="CHEBI:57844"/>
        <note>ligand shared between two neighboring subunits</note>
    </ligand>
</feature>
<keyword evidence="7 10" id="KW-0067">ATP-binding</keyword>
<protein>
    <recommendedName>
        <fullName evidence="10">S-adenosylmethionine synthase</fullName>
        <shortName evidence="10">AdoMet synthase</shortName>
        <ecNumber evidence="10">2.5.1.6</ecNumber>
    </recommendedName>
    <alternativeName>
        <fullName evidence="10">MAT</fullName>
    </alternativeName>
    <alternativeName>
        <fullName evidence="10">Methionine adenosyltransferase</fullName>
    </alternativeName>
</protein>
<evidence type="ECO:0000256" key="4">
    <source>
        <dbReference type="ARBA" id="ARBA00022679"/>
    </source>
</evidence>
<evidence type="ECO:0000259" key="15">
    <source>
        <dbReference type="Pfam" id="PF02773"/>
    </source>
</evidence>
<feature type="region of interest" description="Flexible loop" evidence="10">
    <location>
        <begin position="111"/>
        <end position="121"/>
    </location>
</feature>
<comment type="caution">
    <text evidence="16">The sequence shown here is derived from an EMBL/GenBank/DDBJ whole genome shotgun (WGS) entry which is preliminary data.</text>
</comment>
<keyword evidence="9 10" id="KW-0630">Potassium</keyword>
<dbReference type="InterPro" id="IPR022630">
    <property type="entry name" value="S-AdoMet_synt_C"/>
</dbReference>
<feature type="binding site" description="in other chain" evidence="10">
    <location>
        <position position="26"/>
    </location>
    <ligand>
        <name>ATP</name>
        <dbReference type="ChEBI" id="CHEBI:30616"/>
        <note>ligand shared between two neighboring subunits</note>
    </ligand>
</feature>
<feature type="binding site" description="in other chain" evidence="10">
    <location>
        <begin position="246"/>
        <end position="247"/>
    </location>
    <ligand>
        <name>ATP</name>
        <dbReference type="ChEBI" id="CHEBI:30616"/>
        <note>ligand shared between two neighboring subunits</note>
    </ligand>
</feature>
<evidence type="ECO:0000256" key="1">
    <source>
        <dbReference type="ARBA" id="ARBA00005224"/>
    </source>
</evidence>
<dbReference type="NCBIfam" id="TIGR01034">
    <property type="entry name" value="metK"/>
    <property type="match status" value="1"/>
</dbReference>
<feature type="domain" description="S-adenosylmethionine synthetase N-terminal" evidence="13">
    <location>
        <begin position="15"/>
        <end position="113"/>
    </location>
</feature>
<feature type="binding site" description="in other chain" evidence="10">
    <location>
        <position position="286"/>
    </location>
    <ligand>
        <name>L-methionine</name>
        <dbReference type="ChEBI" id="CHEBI:57844"/>
        <note>ligand shared between two neighboring subunits</note>
    </ligand>
</feature>
<feature type="domain" description="S-adenosylmethionine synthetase central" evidence="14">
    <location>
        <begin position="127"/>
        <end position="247"/>
    </location>
</feature>
<evidence type="ECO:0000256" key="9">
    <source>
        <dbReference type="ARBA" id="ARBA00022958"/>
    </source>
</evidence>
<comment type="cofactor">
    <cofactor evidence="10">
        <name>K(+)</name>
        <dbReference type="ChEBI" id="CHEBI:29103"/>
    </cofactor>
    <text evidence="10">Binds 1 potassium ion per subunit.</text>
</comment>
<evidence type="ECO:0000256" key="11">
    <source>
        <dbReference type="RuleBase" id="RU000542"/>
    </source>
</evidence>
<feature type="binding site" evidence="10">
    <location>
        <position position="278"/>
    </location>
    <ligand>
        <name>ATP</name>
        <dbReference type="ChEBI" id="CHEBI:30616"/>
        <note>ligand shared between two neighboring subunits</note>
    </ligand>
</feature>
<feature type="binding site" description="in other chain" evidence="10">
    <location>
        <begin position="176"/>
        <end position="178"/>
    </location>
    <ligand>
        <name>ATP</name>
        <dbReference type="ChEBI" id="CHEBI:30616"/>
        <note>ligand shared between two neighboring subunits</note>
    </ligand>
</feature>
<feature type="domain" description="S-adenosylmethionine synthetase C-terminal" evidence="15">
    <location>
        <begin position="249"/>
        <end position="391"/>
    </location>
</feature>
<evidence type="ECO:0000259" key="13">
    <source>
        <dbReference type="Pfam" id="PF00438"/>
    </source>
</evidence>
<organism evidence="16 17">
    <name type="scientific">Chelatococcus sambhunathii</name>
    <dbReference type="NCBI Taxonomy" id="363953"/>
    <lineage>
        <taxon>Bacteria</taxon>
        <taxon>Pseudomonadati</taxon>
        <taxon>Pseudomonadota</taxon>
        <taxon>Alphaproteobacteria</taxon>
        <taxon>Hyphomicrobiales</taxon>
        <taxon>Chelatococcaceae</taxon>
        <taxon>Chelatococcus</taxon>
    </lineage>
</organism>
<feature type="binding site" description="in other chain" evidence="10">
    <location>
        <begin position="261"/>
        <end position="262"/>
    </location>
    <ligand>
        <name>ATP</name>
        <dbReference type="ChEBI" id="CHEBI:30616"/>
        <note>ligand shared between two neighboring subunits</note>
    </ligand>
</feature>
<feature type="binding site" evidence="10">
    <location>
        <position position="282"/>
    </location>
    <ligand>
        <name>ATP</name>
        <dbReference type="ChEBI" id="CHEBI:30616"/>
        <note>ligand shared between two neighboring subunits</note>
    </ligand>
</feature>
<comment type="function">
    <text evidence="10">Catalyzes the formation of S-adenosylmethionine (AdoMet) from methionine and ATP. The overall synthetic reaction is composed of two sequential steps, AdoMet formation and the subsequent tripolyphosphate hydrolysis which occurs prior to release of AdoMet from the enzyme.</text>
</comment>
<evidence type="ECO:0000313" key="16">
    <source>
        <dbReference type="EMBL" id="CUA88727.1"/>
    </source>
</evidence>
<feature type="binding site" evidence="10">
    <location>
        <position position="255"/>
    </location>
    <ligand>
        <name>L-methionine</name>
        <dbReference type="ChEBI" id="CHEBI:57844"/>
        <note>ligand shared between two neighboring subunits</note>
    </ligand>
</feature>
<keyword evidence="5 10" id="KW-0479">Metal-binding</keyword>
<proteinExistence type="inferred from homology"/>
<dbReference type="InterPro" id="IPR022629">
    <property type="entry name" value="S-AdoMet_synt_central"/>
</dbReference>